<dbReference type="Proteomes" id="UP000568022">
    <property type="component" value="Unassembled WGS sequence"/>
</dbReference>
<evidence type="ECO:0000313" key="3">
    <source>
        <dbReference type="EMBL" id="MBB5124406.1"/>
    </source>
</evidence>
<feature type="transmembrane region" description="Helical" evidence="2">
    <location>
        <begin position="151"/>
        <end position="167"/>
    </location>
</feature>
<evidence type="ECO:0000313" key="4">
    <source>
        <dbReference type="Proteomes" id="UP000568022"/>
    </source>
</evidence>
<feature type="compositionally biased region" description="Pro residues" evidence="1">
    <location>
        <begin position="64"/>
        <end position="92"/>
    </location>
</feature>
<proteinExistence type="predicted"/>
<sequence>MSNEHPTPPHQPPAQPHGQPGGPSRYGPPGAYGQYGQSPGQAPGPYGAQTAGPYGAQSPGPYGAQPPGPYGTPPAHPPYPSPPGAAPYPPPGAHPHGWAGAVPSYGPSEPPAMPGSVRAAQIVIFATTGVAVLLTVLVAAGAGAYSAGRFAGSYLATAVLCVLAFQYPKAGNGVRVASIVLASVQILFGLSAMGQGVLLGVLWLGAAIAVIVLLGQGSAGQWFRRYRAHGVPPQHG</sequence>
<keyword evidence="2" id="KW-0472">Membrane</keyword>
<keyword evidence="4" id="KW-1185">Reference proteome</keyword>
<comment type="caution">
    <text evidence="3">The sequence shown here is derived from an EMBL/GenBank/DDBJ whole genome shotgun (WGS) entry which is preliminary data.</text>
</comment>
<protein>
    <submittedName>
        <fullName evidence="3">Uncharacterized protein</fullName>
    </submittedName>
</protein>
<feature type="transmembrane region" description="Helical" evidence="2">
    <location>
        <begin position="174"/>
        <end position="191"/>
    </location>
</feature>
<keyword evidence="2" id="KW-1133">Transmembrane helix</keyword>
<dbReference type="AlphaFoldDB" id="A0A7W8BL80"/>
<dbReference type="EMBL" id="JACHJE010000002">
    <property type="protein sequence ID" value="MBB5124406.1"/>
    <property type="molecule type" value="Genomic_DNA"/>
</dbReference>
<feature type="transmembrane region" description="Helical" evidence="2">
    <location>
        <begin position="197"/>
        <end position="215"/>
    </location>
</feature>
<keyword evidence="2" id="KW-0812">Transmembrane</keyword>
<accession>A0A7W8BL80</accession>
<evidence type="ECO:0000256" key="2">
    <source>
        <dbReference type="SAM" id="Phobius"/>
    </source>
</evidence>
<feature type="compositionally biased region" description="Low complexity" evidence="1">
    <location>
        <begin position="27"/>
        <end position="63"/>
    </location>
</feature>
<feature type="transmembrane region" description="Helical" evidence="2">
    <location>
        <begin position="122"/>
        <end position="145"/>
    </location>
</feature>
<name>A0A7W8BL80_9ACTN</name>
<organism evidence="3 4">
    <name type="scientific">Streptomyces griseoloalbus</name>
    <dbReference type="NCBI Taxonomy" id="67303"/>
    <lineage>
        <taxon>Bacteria</taxon>
        <taxon>Bacillati</taxon>
        <taxon>Actinomycetota</taxon>
        <taxon>Actinomycetes</taxon>
        <taxon>Kitasatosporales</taxon>
        <taxon>Streptomycetaceae</taxon>
        <taxon>Streptomyces</taxon>
    </lineage>
</organism>
<evidence type="ECO:0000256" key="1">
    <source>
        <dbReference type="SAM" id="MobiDB-lite"/>
    </source>
</evidence>
<gene>
    <name evidence="3" type="ORF">FHS32_001134</name>
</gene>
<feature type="region of interest" description="Disordered" evidence="1">
    <location>
        <begin position="1"/>
        <end position="92"/>
    </location>
</feature>
<feature type="compositionally biased region" description="Pro residues" evidence="1">
    <location>
        <begin position="1"/>
        <end position="15"/>
    </location>
</feature>
<reference evidence="3 4" key="1">
    <citation type="submission" date="2020-08" db="EMBL/GenBank/DDBJ databases">
        <title>Genomic Encyclopedia of Type Strains, Phase III (KMG-III): the genomes of soil and plant-associated and newly described type strains.</title>
        <authorList>
            <person name="Whitman W."/>
        </authorList>
    </citation>
    <scope>NUCLEOTIDE SEQUENCE [LARGE SCALE GENOMIC DNA]</scope>
    <source>
        <strain evidence="3 4">CECT 3226</strain>
    </source>
</reference>